<dbReference type="EMBL" id="JAACJL010000060">
    <property type="protein sequence ID" value="KAF4609646.1"/>
    <property type="molecule type" value="Genomic_DNA"/>
</dbReference>
<accession>A0A8H4QFB3</accession>
<comment type="caution">
    <text evidence="1">The sequence shown here is derived from an EMBL/GenBank/DDBJ whole genome shotgun (WGS) entry which is preliminary data.</text>
</comment>
<name>A0A8H4QFB3_9AGAR</name>
<evidence type="ECO:0000313" key="1">
    <source>
        <dbReference type="EMBL" id="KAF4609646.1"/>
    </source>
</evidence>
<sequence>MAHQLYFEFPETEVQMEILSTIRKDRLIFENDRISGNLKDIHTRLSLDVDAGYEAGTDIKLYLCERFAQLQDDFDNRTSGGSRIQIGLGDEIIDGLVRNLRVNLFTQQRFIRYVESTRHRPDHHLTSYSVFDHTADAVHLPHCLHYIMMSAPNLI</sequence>
<keyword evidence="2" id="KW-1185">Reference proteome</keyword>
<dbReference type="Proteomes" id="UP000521872">
    <property type="component" value="Unassembled WGS sequence"/>
</dbReference>
<dbReference type="AlphaFoldDB" id="A0A8H4QFB3"/>
<evidence type="ECO:0000313" key="2">
    <source>
        <dbReference type="Proteomes" id="UP000521872"/>
    </source>
</evidence>
<protein>
    <submittedName>
        <fullName evidence="1">Uncharacterized protein</fullName>
    </submittedName>
</protein>
<gene>
    <name evidence="1" type="ORF">D9613_011941</name>
</gene>
<organism evidence="1 2">
    <name type="scientific">Agrocybe pediades</name>
    <dbReference type="NCBI Taxonomy" id="84607"/>
    <lineage>
        <taxon>Eukaryota</taxon>
        <taxon>Fungi</taxon>
        <taxon>Dikarya</taxon>
        <taxon>Basidiomycota</taxon>
        <taxon>Agaricomycotina</taxon>
        <taxon>Agaricomycetes</taxon>
        <taxon>Agaricomycetidae</taxon>
        <taxon>Agaricales</taxon>
        <taxon>Agaricineae</taxon>
        <taxon>Strophariaceae</taxon>
        <taxon>Agrocybe</taxon>
    </lineage>
</organism>
<proteinExistence type="predicted"/>
<reference evidence="1 2" key="1">
    <citation type="submission" date="2019-12" db="EMBL/GenBank/DDBJ databases">
        <authorList>
            <person name="Floudas D."/>
            <person name="Bentzer J."/>
            <person name="Ahren D."/>
            <person name="Johansson T."/>
            <person name="Persson P."/>
            <person name="Tunlid A."/>
        </authorList>
    </citation>
    <scope>NUCLEOTIDE SEQUENCE [LARGE SCALE GENOMIC DNA]</scope>
    <source>
        <strain evidence="1 2">CBS 102.39</strain>
    </source>
</reference>